<evidence type="ECO:0000256" key="1">
    <source>
        <dbReference type="SAM" id="MobiDB-lite"/>
    </source>
</evidence>
<sequence length="116" mass="12594">MEGAGLAAWLYARRRSAQEALLADAGLSAPFTLCPSMTDPATAREWLTWTSAGSEGLCFKRLSEPYRAGTNQGVGRVQGPRDHRGHRRRCCPDSAAVPRRAGPEAAFMRMAPHGRV</sequence>
<keyword evidence="3" id="KW-1185">Reference proteome</keyword>
<comment type="caution">
    <text evidence="2">The sequence shown here is derived from an EMBL/GenBank/DDBJ whole genome shotgun (WGS) entry which is preliminary data.</text>
</comment>
<proteinExistence type="predicted"/>
<evidence type="ECO:0000313" key="3">
    <source>
        <dbReference type="Proteomes" id="UP001499878"/>
    </source>
</evidence>
<feature type="region of interest" description="Disordered" evidence="1">
    <location>
        <begin position="69"/>
        <end position="97"/>
    </location>
</feature>
<evidence type="ECO:0000313" key="2">
    <source>
        <dbReference type="EMBL" id="GAA5207266.1"/>
    </source>
</evidence>
<dbReference type="Proteomes" id="UP001499878">
    <property type="component" value="Unassembled WGS sequence"/>
</dbReference>
<evidence type="ECO:0008006" key="4">
    <source>
        <dbReference type="Google" id="ProtNLM"/>
    </source>
</evidence>
<dbReference type="EMBL" id="BAABJR010000005">
    <property type="protein sequence ID" value="GAA5207266.1"/>
    <property type="molecule type" value="Genomic_DNA"/>
</dbReference>
<protein>
    <recommendedName>
        <fullName evidence="4">ATP-dependent DNA ligase family profile domain-containing protein</fullName>
    </recommendedName>
</protein>
<reference evidence="3" key="1">
    <citation type="journal article" date="2019" name="Int. J. Syst. Evol. Microbiol.">
        <title>The Global Catalogue of Microorganisms (GCM) 10K type strain sequencing project: providing services to taxonomists for standard genome sequencing and annotation.</title>
        <authorList>
            <consortium name="The Broad Institute Genomics Platform"/>
            <consortium name="The Broad Institute Genome Sequencing Center for Infectious Disease"/>
            <person name="Wu L."/>
            <person name="Ma J."/>
        </authorList>
    </citation>
    <scope>NUCLEOTIDE SEQUENCE [LARGE SCALE GENOMIC DNA]</scope>
    <source>
        <strain evidence="3">JCM 18306</strain>
    </source>
</reference>
<name>A0ABP9T2J2_9ACTN</name>
<organism evidence="2 3">
    <name type="scientific">Streptomyces thinghirensis</name>
    <dbReference type="NCBI Taxonomy" id="551547"/>
    <lineage>
        <taxon>Bacteria</taxon>
        <taxon>Bacillati</taxon>
        <taxon>Actinomycetota</taxon>
        <taxon>Actinomycetes</taxon>
        <taxon>Kitasatosporales</taxon>
        <taxon>Streptomycetaceae</taxon>
        <taxon>Streptomyces</taxon>
    </lineage>
</organism>
<accession>A0ABP9T2J2</accession>
<gene>
    <name evidence="2" type="ORF">GCM10023323_22090</name>
</gene>